<protein>
    <submittedName>
        <fullName evidence="4">Uncharacterized protein</fullName>
    </submittedName>
</protein>
<evidence type="ECO:0000256" key="2">
    <source>
        <dbReference type="SAM" id="MobiDB-lite"/>
    </source>
</evidence>
<sequence>MNMMLLWLAKRASEYNINCMVDMKQKTYSFKHQLESQHNSRSAELEKQYKSRISTLDKSIVRKDKEIGKLSSTISQLKNEKRDIKKNAESVYIGVTSLLDTFSIKKKVRGYNSLGVIHLHVIALNLTPAVLFFFIANEIKQDNTRQMRGGTHITKSKIPQKKKNGMLEGQRHQRQHSGSARIEKNLGRKRPIQGLFSQKRDE</sequence>
<feature type="coiled-coil region" evidence="1">
    <location>
        <begin position="60"/>
        <end position="87"/>
    </location>
</feature>
<keyword evidence="3" id="KW-0812">Transmembrane</keyword>
<feature type="region of interest" description="Disordered" evidence="2">
    <location>
        <begin position="146"/>
        <end position="202"/>
    </location>
</feature>
<evidence type="ECO:0000256" key="3">
    <source>
        <dbReference type="SAM" id="Phobius"/>
    </source>
</evidence>
<evidence type="ECO:0000256" key="1">
    <source>
        <dbReference type="SAM" id="Coils"/>
    </source>
</evidence>
<feature type="compositionally biased region" description="Basic residues" evidence="2">
    <location>
        <begin position="154"/>
        <end position="164"/>
    </location>
</feature>
<name>A0A2I1GJ20_9GLOM</name>
<keyword evidence="1" id="KW-0175">Coiled coil</keyword>
<reference evidence="4 5" key="1">
    <citation type="submission" date="2015-10" db="EMBL/GenBank/DDBJ databases">
        <title>Genome analyses suggest a sexual origin of heterokaryosis in a supposedly ancient asexual fungus.</title>
        <authorList>
            <person name="Ropars J."/>
            <person name="Sedzielewska K."/>
            <person name="Noel J."/>
            <person name="Charron P."/>
            <person name="Farinelli L."/>
            <person name="Marton T."/>
            <person name="Kruger M."/>
            <person name="Pelin A."/>
            <person name="Brachmann A."/>
            <person name="Corradi N."/>
        </authorList>
    </citation>
    <scope>NUCLEOTIDE SEQUENCE [LARGE SCALE GENOMIC DNA]</scope>
    <source>
        <strain evidence="4 5">A4</strain>
    </source>
</reference>
<keyword evidence="5" id="KW-1185">Reference proteome</keyword>
<keyword evidence="3" id="KW-0472">Membrane</keyword>
<gene>
    <name evidence="4" type="ORF">RhiirA4_444418</name>
</gene>
<keyword evidence="3" id="KW-1133">Transmembrane helix</keyword>
<dbReference type="Proteomes" id="UP000234323">
    <property type="component" value="Unassembled WGS sequence"/>
</dbReference>
<dbReference type="EMBL" id="LLXI01000467">
    <property type="protein sequence ID" value="PKY46620.1"/>
    <property type="molecule type" value="Genomic_DNA"/>
</dbReference>
<accession>A0A2I1GJ20</accession>
<organism evidence="4 5">
    <name type="scientific">Rhizophagus irregularis</name>
    <dbReference type="NCBI Taxonomy" id="588596"/>
    <lineage>
        <taxon>Eukaryota</taxon>
        <taxon>Fungi</taxon>
        <taxon>Fungi incertae sedis</taxon>
        <taxon>Mucoromycota</taxon>
        <taxon>Glomeromycotina</taxon>
        <taxon>Glomeromycetes</taxon>
        <taxon>Glomerales</taxon>
        <taxon>Glomeraceae</taxon>
        <taxon>Rhizophagus</taxon>
    </lineage>
</organism>
<evidence type="ECO:0000313" key="4">
    <source>
        <dbReference type="EMBL" id="PKY46620.1"/>
    </source>
</evidence>
<feature type="transmembrane region" description="Helical" evidence="3">
    <location>
        <begin position="114"/>
        <end position="136"/>
    </location>
</feature>
<comment type="caution">
    <text evidence="4">The sequence shown here is derived from an EMBL/GenBank/DDBJ whole genome shotgun (WGS) entry which is preliminary data.</text>
</comment>
<proteinExistence type="predicted"/>
<dbReference type="AlphaFoldDB" id="A0A2I1GJ20"/>
<evidence type="ECO:0000313" key="5">
    <source>
        <dbReference type="Proteomes" id="UP000234323"/>
    </source>
</evidence>